<name>A0A482ISV2_9BURK</name>
<dbReference type="PANTHER" id="PTHR31480">
    <property type="entry name" value="BIFUNCTIONAL LYCOPENE CYCLASE/PHYTOENE SYNTHASE"/>
    <property type="match status" value="1"/>
</dbReference>
<accession>A0A482ISV2</accession>
<dbReference type="InterPro" id="IPR008949">
    <property type="entry name" value="Isoprenoid_synthase_dom_sf"/>
</dbReference>
<dbReference type="EC" id="2.5.1.103" evidence="1"/>
<dbReference type="OrthoDB" id="9807580at2"/>
<dbReference type="Proteomes" id="UP000253772">
    <property type="component" value="Chromosome c1"/>
</dbReference>
<dbReference type="CDD" id="cd00683">
    <property type="entry name" value="Trans_IPPS_HH"/>
    <property type="match status" value="1"/>
</dbReference>
<sequence>MTPDQYCQDKAAQSGSSFYYSSLLLPSDRRNALTALQAWRQELDAIVNENHDAGVAHQRLDWWRAELRRLYDGGAAHPVSQALQPHLDALPQAEMAEMLAATEMDLAQSRYLDEIGLLRYCRASGGTFGKLMARVLGHSDPRTLDAAEQLGLSLQRVRIVKDIGGDARHGRIYIPVDTLQRFEVPAADILQSRHSDRFVALMREQATQARALYSEALAALPRADRRSQRAQLAFAAIQHALLDEIEASDFQVLNQHIDLTPMRKLWIAWKTWLKNG</sequence>
<proteinExistence type="predicted"/>
<evidence type="ECO:0000313" key="2">
    <source>
        <dbReference type="Proteomes" id="UP000253772"/>
    </source>
</evidence>
<reference evidence="1 2" key="1">
    <citation type="submission" date="2019-03" db="EMBL/GenBank/DDBJ databases">
        <title>Comparative insights into the high quality Complete genome sequence of highly metal resistant Cupriavidus metallidurans strain BS1 isolated from a gold-copper mine.</title>
        <authorList>
            <person name="Mazhar H.S."/>
            <person name="Rensing C."/>
        </authorList>
    </citation>
    <scope>NUCLEOTIDE SEQUENCE [LARGE SCALE GENOMIC DNA]</scope>
    <source>
        <strain evidence="1 2">BS1</strain>
    </source>
</reference>
<evidence type="ECO:0000313" key="1">
    <source>
        <dbReference type="EMBL" id="QBP10154.1"/>
    </source>
</evidence>
<protein>
    <submittedName>
        <fullName evidence="1">Presqualene diphosphate synthase HpnD</fullName>
        <ecNumber evidence="1">2.5.1.103</ecNumber>
    </submittedName>
</protein>
<dbReference type="InterPro" id="IPR017828">
    <property type="entry name" value="SQ_synth_HpnD-like"/>
</dbReference>
<dbReference type="SUPFAM" id="SSF48576">
    <property type="entry name" value="Terpenoid synthases"/>
    <property type="match status" value="1"/>
</dbReference>
<gene>
    <name evidence="1" type="primary">hpnD</name>
    <name evidence="1" type="ORF">DDF84_010505</name>
</gene>
<dbReference type="GO" id="GO:0051996">
    <property type="term" value="F:squalene synthase [NAD(P)H] activity"/>
    <property type="evidence" value="ECO:0007669"/>
    <property type="project" value="InterPro"/>
</dbReference>
<dbReference type="Pfam" id="PF00494">
    <property type="entry name" value="SQS_PSY"/>
    <property type="match status" value="1"/>
</dbReference>
<keyword evidence="1" id="KW-0808">Transferase</keyword>
<organism evidence="1 2">
    <name type="scientific">Cupriavidus metallidurans</name>
    <dbReference type="NCBI Taxonomy" id="119219"/>
    <lineage>
        <taxon>Bacteria</taxon>
        <taxon>Pseudomonadati</taxon>
        <taxon>Pseudomonadota</taxon>
        <taxon>Betaproteobacteria</taxon>
        <taxon>Burkholderiales</taxon>
        <taxon>Burkholderiaceae</taxon>
        <taxon>Cupriavidus</taxon>
    </lineage>
</organism>
<dbReference type="GO" id="GO:0016117">
    <property type="term" value="P:carotenoid biosynthetic process"/>
    <property type="evidence" value="ECO:0007669"/>
    <property type="project" value="InterPro"/>
</dbReference>
<dbReference type="Gene3D" id="1.10.600.10">
    <property type="entry name" value="Farnesyl Diphosphate Synthase"/>
    <property type="match status" value="1"/>
</dbReference>
<dbReference type="InterPro" id="IPR002060">
    <property type="entry name" value="Squ/phyt_synthse"/>
</dbReference>
<dbReference type="NCBIfam" id="TIGR03465">
    <property type="entry name" value="HpnD"/>
    <property type="match status" value="1"/>
</dbReference>
<dbReference type="InterPro" id="IPR033904">
    <property type="entry name" value="Trans_IPPS_HH"/>
</dbReference>
<dbReference type="RefSeq" id="WP_017513456.1">
    <property type="nucleotide sequence ID" value="NZ_CP037900.1"/>
</dbReference>
<dbReference type="EMBL" id="CP037900">
    <property type="protein sequence ID" value="QBP10154.1"/>
    <property type="molecule type" value="Genomic_DNA"/>
</dbReference>
<dbReference type="AlphaFoldDB" id="A0A482ISV2"/>